<dbReference type="OrthoDB" id="6461291at2"/>
<organism evidence="12 13">
    <name type="scientific">Billgrantia gudaonensis</name>
    <dbReference type="NCBI Taxonomy" id="376427"/>
    <lineage>
        <taxon>Bacteria</taxon>
        <taxon>Pseudomonadati</taxon>
        <taxon>Pseudomonadota</taxon>
        <taxon>Gammaproteobacteria</taxon>
        <taxon>Oceanospirillales</taxon>
        <taxon>Halomonadaceae</taxon>
        <taxon>Billgrantia</taxon>
    </lineage>
</organism>
<dbReference type="PANTHER" id="PTHR42771:SF2">
    <property type="entry name" value="IRON(3+)-HYDROXAMATE IMPORT ATP-BINDING PROTEIN FHUC"/>
    <property type="match status" value="1"/>
</dbReference>
<proteinExistence type="inferred from homology"/>
<evidence type="ECO:0000256" key="8">
    <source>
        <dbReference type="ARBA" id="ARBA00023004"/>
    </source>
</evidence>
<protein>
    <submittedName>
        <fullName evidence="12">Iron complex transport system ATP-binding protein</fullName>
    </submittedName>
</protein>
<evidence type="ECO:0000313" key="13">
    <source>
        <dbReference type="Proteomes" id="UP000198525"/>
    </source>
</evidence>
<dbReference type="InterPro" id="IPR051535">
    <property type="entry name" value="Siderophore_ABC-ATPase"/>
</dbReference>
<name>A0A1G8Q3D8_9GAMM</name>
<evidence type="ECO:0000313" key="12">
    <source>
        <dbReference type="EMBL" id="SDI99237.1"/>
    </source>
</evidence>
<keyword evidence="7 12" id="KW-0067">ATP-binding</keyword>
<evidence type="ECO:0000256" key="9">
    <source>
        <dbReference type="ARBA" id="ARBA00023065"/>
    </source>
</evidence>
<sequence>MTSDEPSAALSACDLTLAYGRTPVIDGLELSLPRGQVTAIVGPNGCGKSTLLAGLARLHAPQAGAVLLDGRDIQRLPARELARRLALLPQEASAPEGLTVGDLVRFGRQPHQGWLRQWSADDQRAVEHALAAAGLEPLAERALDTLSGGQRQRAWIAMTIAQQTPLLLLDEPTSALDLGHQVEVFDLVRRLAAVGRTVVMVLHDLTSASRYADHLLALYEGRLVAAGPPREVVTEALVRRLYGIDCTLVRDPVSGAPLLADLRRAGTGHRETGRRHSRA</sequence>
<evidence type="ECO:0000256" key="7">
    <source>
        <dbReference type="ARBA" id="ARBA00022840"/>
    </source>
</evidence>
<dbReference type="GO" id="GO:0005524">
    <property type="term" value="F:ATP binding"/>
    <property type="evidence" value="ECO:0007669"/>
    <property type="project" value="UniProtKB-KW"/>
</dbReference>
<dbReference type="Gene3D" id="3.40.50.300">
    <property type="entry name" value="P-loop containing nucleotide triphosphate hydrolases"/>
    <property type="match status" value="1"/>
</dbReference>
<dbReference type="EMBL" id="FNES01000002">
    <property type="protein sequence ID" value="SDI99237.1"/>
    <property type="molecule type" value="Genomic_DNA"/>
</dbReference>
<comment type="subcellular location">
    <subcellularLocation>
        <location evidence="1">Cell membrane</location>
        <topology evidence="1">Peripheral membrane protein</topology>
    </subcellularLocation>
</comment>
<keyword evidence="6" id="KW-0547">Nucleotide-binding</keyword>
<dbReference type="InterPro" id="IPR027417">
    <property type="entry name" value="P-loop_NTPase"/>
</dbReference>
<dbReference type="Proteomes" id="UP000198525">
    <property type="component" value="Unassembled WGS sequence"/>
</dbReference>
<evidence type="ECO:0000256" key="5">
    <source>
        <dbReference type="ARBA" id="ARBA00022496"/>
    </source>
</evidence>
<comment type="similarity">
    <text evidence="2">Belongs to the ABC transporter superfamily.</text>
</comment>
<dbReference type="PROSITE" id="PS50893">
    <property type="entry name" value="ABC_TRANSPORTER_2"/>
    <property type="match status" value="1"/>
</dbReference>
<evidence type="ECO:0000256" key="6">
    <source>
        <dbReference type="ARBA" id="ARBA00022741"/>
    </source>
</evidence>
<dbReference type="Pfam" id="PF00005">
    <property type="entry name" value="ABC_tran"/>
    <property type="match status" value="1"/>
</dbReference>
<keyword evidence="8" id="KW-0408">Iron</keyword>
<evidence type="ECO:0000256" key="1">
    <source>
        <dbReference type="ARBA" id="ARBA00004202"/>
    </source>
</evidence>
<dbReference type="RefSeq" id="WP_089683096.1">
    <property type="nucleotide sequence ID" value="NZ_FNES01000002.1"/>
</dbReference>
<dbReference type="PROSITE" id="PS00211">
    <property type="entry name" value="ABC_TRANSPORTER_1"/>
    <property type="match status" value="1"/>
</dbReference>
<dbReference type="GO" id="GO:0016887">
    <property type="term" value="F:ATP hydrolysis activity"/>
    <property type="evidence" value="ECO:0007669"/>
    <property type="project" value="InterPro"/>
</dbReference>
<dbReference type="AlphaFoldDB" id="A0A1G8Q3D8"/>
<evidence type="ECO:0000256" key="2">
    <source>
        <dbReference type="ARBA" id="ARBA00005417"/>
    </source>
</evidence>
<keyword evidence="3" id="KW-0813">Transport</keyword>
<keyword evidence="5" id="KW-0410">Iron transport</keyword>
<dbReference type="GO" id="GO:0005886">
    <property type="term" value="C:plasma membrane"/>
    <property type="evidence" value="ECO:0007669"/>
    <property type="project" value="UniProtKB-SubCell"/>
</dbReference>
<dbReference type="GO" id="GO:0006826">
    <property type="term" value="P:iron ion transport"/>
    <property type="evidence" value="ECO:0007669"/>
    <property type="project" value="UniProtKB-KW"/>
</dbReference>
<evidence type="ECO:0000259" key="11">
    <source>
        <dbReference type="PROSITE" id="PS50893"/>
    </source>
</evidence>
<gene>
    <name evidence="12" type="ORF">SAMN04487954_102285</name>
</gene>
<dbReference type="CDD" id="cd03214">
    <property type="entry name" value="ABC_Iron-Siderophores_B12_Hemin"/>
    <property type="match status" value="1"/>
</dbReference>
<keyword evidence="13" id="KW-1185">Reference proteome</keyword>
<accession>A0A1G8Q3D8</accession>
<keyword evidence="10" id="KW-0472">Membrane</keyword>
<dbReference type="SMART" id="SM00382">
    <property type="entry name" value="AAA"/>
    <property type="match status" value="1"/>
</dbReference>
<evidence type="ECO:0000256" key="3">
    <source>
        <dbReference type="ARBA" id="ARBA00022448"/>
    </source>
</evidence>
<dbReference type="InterPro" id="IPR017871">
    <property type="entry name" value="ABC_transporter-like_CS"/>
</dbReference>
<reference evidence="12 13" key="1">
    <citation type="submission" date="2016-10" db="EMBL/GenBank/DDBJ databases">
        <authorList>
            <person name="de Groot N.N."/>
        </authorList>
    </citation>
    <scope>NUCLEOTIDE SEQUENCE [LARGE SCALE GENOMIC DNA]</scope>
    <source>
        <strain evidence="12 13">CGMCC 1.6133</strain>
    </source>
</reference>
<keyword evidence="9" id="KW-0406">Ion transport</keyword>
<dbReference type="STRING" id="376427.SAMN04487954_102285"/>
<dbReference type="SUPFAM" id="SSF52540">
    <property type="entry name" value="P-loop containing nucleoside triphosphate hydrolases"/>
    <property type="match status" value="1"/>
</dbReference>
<feature type="domain" description="ABC transporter" evidence="11">
    <location>
        <begin position="10"/>
        <end position="245"/>
    </location>
</feature>
<evidence type="ECO:0000256" key="4">
    <source>
        <dbReference type="ARBA" id="ARBA00022475"/>
    </source>
</evidence>
<dbReference type="InterPro" id="IPR003439">
    <property type="entry name" value="ABC_transporter-like_ATP-bd"/>
</dbReference>
<keyword evidence="4" id="KW-1003">Cell membrane</keyword>
<dbReference type="InterPro" id="IPR003593">
    <property type="entry name" value="AAA+_ATPase"/>
</dbReference>
<evidence type="ECO:0000256" key="10">
    <source>
        <dbReference type="ARBA" id="ARBA00023136"/>
    </source>
</evidence>
<dbReference type="FunFam" id="3.40.50.300:FF:000134">
    <property type="entry name" value="Iron-enterobactin ABC transporter ATP-binding protein"/>
    <property type="match status" value="1"/>
</dbReference>
<dbReference type="PANTHER" id="PTHR42771">
    <property type="entry name" value="IRON(3+)-HYDROXAMATE IMPORT ATP-BINDING PROTEIN FHUC"/>
    <property type="match status" value="1"/>
</dbReference>